<evidence type="ECO:0000313" key="7">
    <source>
        <dbReference type="EMBL" id="KAF9509388.1"/>
    </source>
</evidence>
<dbReference type="CDD" id="cd16180">
    <property type="entry name" value="EFh_PEF_Group_I"/>
    <property type="match status" value="1"/>
</dbReference>
<dbReference type="GO" id="GO:0005509">
    <property type="term" value="F:calcium ion binding"/>
    <property type="evidence" value="ECO:0007669"/>
    <property type="project" value="InterPro"/>
</dbReference>
<gene>
    <name evidence="7" type="ORF">BS47DRAFT_152854</name>
</gene>
<dbReference type="PANTHER" id="PTHR46212:SF3">
    <property type="entry name" value="GH27120P"/>
    <property type="match status" value="1"/>
</dbReference>
<evidence type="ECO:0000313" key="8">
    <source>
        <dbReference type="Proteomes" id="UP000886523"/>
    </source>
</evidence>
<evidence type="ECO:0000256" key="4">
    <source>
        <dbReference type="ARBA" id="ARBA00022737"/>
    </source>
</evidence>
<dbReference type="EMBL" id="MU129036">
    <property type="protein sequence ID" value="KAF9509388.1"/>
    <property type="molecule type" value="Genomic_DNA"/>
</dbReference>
<dbReference type="Proteomes" id="UP000886523">
    <property type="component" value="Unassembled WGS sequence"/>
</dbReference>
<keyword evidence="4" id="KW-0677">Repeat</keyword>
<keyword evidence="8" id="KW-1185">Reference proteome</keyword>
<evidence type="ECO:0000256" key="5">
    <source>
        <dbReference type="ARBA" id="ARBA00022837"/>
    </source>
</evidence>
<name>A0A9P6AP97_9AGAM</name>
<evidence type="ECO:0000259" key="6">
    <source>
        <dbReference type="PROSITE" id="PS50222"/>
    </source>
</evidence>
<accession>A0A9P6AP97</accession>
<evidence type="ECO:0000256" key="2">
    <source>
        <dbReference type="ARBA" id="ARBA00022490"/>
    </source>
</evidence>
<protein>
    <recommendedName>
        <fullName evidence="6">EF-hand domain-containing protein</fullName>
    </recommendedName>
</protein>
<dbReference type="OrthoDB" id="186625at2759"/>
<reference evidence="7" key="1">
    <citation type="journal article" date="2020" name="Nat. Commun.">
        <title>Large-scale genome sequencing of mycorrhizal fungi provides insights into the early evolution of symbiotic traits.</title>
        <authorList>
            <person name="Miyauchi S."/>
            <person name="Kiss E."/>
            <person name="Kuo A."/>
            <person name="Drula E."/>
            <person name="Kohler A."/>
            <person name="Sanchez-Garcia M."/>
            <person name="Morin E."/>
            <person name="Andreopoulos B."/>
            <person name="Barry K.W."/>
            <person name="Bonito G."/>
            <person name="Buee M."/>
            <person name="Carver A."/>
            <person name="Chen C."/>
            <person name="Cichocki N."/>
            <person name="Clum A."/>
            <person name="Culley D."/>
            <person name="Crous P.W."/>
            <person name="Fauchery L."/>
            <person name="Girlanda M."/>
            <person name="Hayes R.D."/>
            <person name="Keri Z."/>
            <person name="LaButti K."/>
            <person name="Lipzen A."/>
            <person name="Lombard V."/>
            <person name="Magnuson J."/>
            <person name="Maillard F."/>
            <person name="Murat C."/>
            <person name="Nolan M."/>
            <person name="Ohm R.A."/>
            <person name="Pangilinan J."/>
            <person name="Pereira M.F."/>
            <person name="Perotto S."/>
            <person name="Peter M."/>
            <person name="Pfister S."/>
            <person name="Riley R."/>
            <person name="Sitrit Y."/>
            <person name="Stielow J.B."/>
            <person name="Szollosi G."/>
            <person name="Zifcakova L."/>
            <person name="Stursova M."/>
            <person name="Spatafora J.W."/>
            <person name="Tedersoo L."/>
            <person name="Vaario L.M."/>
            <person name="Yamada A."/>
            <person name="Yan M."/>
            <person name="Wang P."/>
            <person name="Xu J."/>
            <person name="Bruns T."/>
            <person name="Baldrian P."/>
            <person name="Vilgalys R."/>
            <person name="Dunand C."/>
            <person name="Henrissat B."/>
            <person name="Grigoriev I.V."/>
            <person name="Hibbett D."/>
            <person name="Nagy L.G."/>
            <person name="Martin F.M."/>
        </authorList>
    </citation>
    <scope>NUCLEOTIDE SEQUENCE</scope>
    <source>
        <strain evidence="7">UP504</strain>
    </source>
</reference>
<feature type="domain" description="EF-hand" evidence="6">
    <location>
        <begin position="125"/>
        <end position="160"/>
    </location>
</feature>
<keyword evidence="3" id="KW-0479">Metal-binding</keyword>
<sequence>MSYLNPNQNVSRRRSSFNAGLPAQIVPSYTGGVNPGYPDSVQYPNPPGTFGIPAPPPGADPVLWGWFTAVDTDRSGSIYVDELQRALVNGNWSPFDLDTCKMLLNIFDVRKTGSLSFQEFCGMWKYIQEWQNVFRHFDTDSSGSIEGEELANALGRFGYRLTPYLLSLVETKYATVPLNQSHQPLYGPRATAGMTFDRFVRACVVIKTLTETFQSLDVNRTGRVSLDYEQFLAVILSSP</sequence>
<dbReference type="SMART" id="SM00054">
    <property type="entry name" value="EFh"/>
    <property type="match status" value="4"/>
</dbReference>
<comment type="subcellular location">
    <subcellularLocation>
        <location evidence="1">Cytoplasm</location>
    </subcellularLocation>
</comment>
<dbReference type="GO" id="GO:0048306">
    <property type="term" value="F:calcium-dependent protein binding"/>
    <property type="evidence" value="ECO:0007669"/>
    <property type="project" value="UniProtKB-ARBA"/>
</dbReference>
<dbReference type="Pfam" id="PF13405">
    <property type="entry name" value="EF-hand_6"/>
    <property type="match status" value="1"/>
</dbReference>
<dbReference type="InterPro" id="IPR002048">
    <property type="entry name" value="EF_hand_dom"/>
</dbReference>
<keyword evidence="5" id="KW-0106">Calcium</keyword>
<dbReference type="InterPro" id="IPR018247">
    <property type="entry name" value="EF_Hand_1_Ca_BS"/>
</dbReference>
<organism evidence="7 8">
    <name type="scientific">Hydnum rufescens UP504</name>
    <dbReference type="NCBI Taxonomy" id="1448309"/>
    <lineage>
        <taxon>Eukaryota</taxon>
        <taxon>Fungi</taxon>
        <taxon>Dikarya</taxon>
        <taxon>Basidiomycota</taxon>
        <taxon>Agaricomycotina</taxon>
        <taxon>Agaricomycetes</taxon>
        <taxon>Cantharellales</taxon>
        <taxon>Hydnaceae</taxon>
        <taxon>Hydnum</taxon>
    </lineage>
</organism>
<dbReference type="PROSITE" id="PS50222">
    <property type="entry name" value="EF_HAND_2"/>
    <property type="match status" value="1"/>
</dbReference>
<dbReference type="InterPro" id="IPR051426">
    <property type="entry name" value="Peflin/Sorcin_CaBP"/>
</dbReference>
<dbReference type="GO" id="GO:0005737">
    <property type="term" value="C:cytoplasm"/>
    <property type="evidence" value="ECO:0007669"/>
    <property type="project" value="UniProtKB-SubCell"/>
</dbReference>
<comment type="caution">
    <text evidence="7">The sequence shown here is derived from an EMBL/GenBank/DDBJ whole genome shotgun (WGS) entry which is preliminary data.</text>
</comment>
<dbReference type="Gene3D" id="1.10.238.10">
    <property type="entry name" value="EF-hand"/>
    <property type="match status" value="1"/>
</dbReference>
<evidence type="ECO:0000256" key="1">
    <source>
        <dbReference type="ARBA" id="ARBA00004496"/>
    </source>
</evidence>
<dbReference type="PROSITE" id="PS00018">
    <property type="entry name" value="EF_HAND_1"/>
    <property type="match status" value="1"/>
</dbReference>
<evidence type="ECO:0000256" key="3">
    <source>
        <dbReference type="ARBA" id="ARBA00022723"/>
    </source>
</evidence>
<dbReference type="PANTHER" id="PTHR46212">
    <property type="entry name" value="PEFLIN"/>
    <property type="match status" value="1"/>
</dbReference>
<proteinExistence type="predicted"/>
<keyword evidence="2" id="KW-0963">Cytoplasm</keyword>
<dbReference type="SUPFAM" id="SSF47473">
    <property type="entry name" value="EF-hand"/>
    <property type="match status" value="1"/>
</dbReference>
<dbReference type="AlphaFoldDB" id="A0A9P6AP97"/>
<dbReference type="InterPro" id="IPR011992">
    <property type="entry name" value="EF-hand-dom_pair"/>
</dbReference>
<dbReference type="Pfam" id="PF13499">
    <property type="entry name" value="EF-hand_7"/>
    <property type="match status" value="1"/>
</dbReference>